<organism evidence="1">
    <name type="scientific">Brassica napus</name>
    <name type="common">Rape</name>
    <dbReference type="NCBI Taxonomy" id="3708"/>
    <lineage>
        <taxon>Eukaryota</taxon>
        <taxon>Viridiplantae</taxon>
        <taxon>Streptophyta</taxon>
        <taxon>Embryophyta</taxon>
        <taxon>Tracheophyta</taxon>
        <taxon>Spermatophyta</taxon>
        <taxon>Magnoliopsida</taxon>
        <taxon>eudicotyledons</taxon>
        <taxon>Gunneridae</taxon>
        <taxon>Pentapetalae</taxon>
        <taxon>rosids</taxon>
        <taxon>malvids</taxon>
        <taxon>Brassicales</taxon>
        <taxon>Brassicaceae</taxon>
        <taxon>Brassiceae</taxon>
        <taxon>Brassica</taxon>
    </lineage>
</organism>
<reference evidence="1" key="1">
    <citation type="submission" date="2021-01" db="EMBL/GenBank/DDBJ databases">
        <authorList>
            <consortium name="Genoscope - CEA"/>
            <person name="William W."/>
        </authorList>
    </citation>
    <scope>NUCLEOTIDE SEQUENCE</scope>
</reference>
<dbReference type="EMBL" id="HG994367">
    <property type="protein sequence ID" value="CAF1705161.1"/>
    <property type="molecule type" value="Genomic_DNA"/>
</dbReference>
<dbReference type="AlphaFoldDB" id="A0A816IF84"/>
<gene>
    <name evidence="1" type="ORF">DARMORV10_C03P50620.1</name>
</gene>
<proteinExistence type="predicted"/>
<protein>
    <submittedName>
        <fullName evidence="1">(rape) hypothetical protein</fullName>
    </submittedName>
</protein>
<sequence length="42" mass="4823">MLFRWHSSVVVDIDNTPVHPPLVASIPFEESNRTFLSKLERG</sequence>
<accession>A0A816IF84</accession>
<name>A0A816IF84_BRANA</name>
<evidence type="ECO:0000313" key="1">
    <source>
        <dbReference type="EMBL" id="CAF1705161.1"/>
    </source>
</evidence>
<dbReference type="Proteomes" id="UP001295469">
    <property type="component" value="Chromosome C03"/>
</dbReference>